<dbReference type="Proteomes" id="UP000321424">
    <property type="component" value="Unassembled WGS sequence"/>
</dbReference>
<dbReference type="AlphaFoldDB" id="A0A511MHT3"/>
<evidence type="ECO:0000313" key="3">
    <source>
        <dbReference type="Proteomes" id="UP000321424"/>
    </source>
</evidence>
<organism evidence="2 3">
    <name type="scientific">Nocardia ninae NBRC 108245</name>
    <dbReference type="NCBI Taxonomy" id="1210091"/>
    <lineage>
        <taxon>Bacteria</taxon>
        <taxon>Bacillati</taxon>
        <taxon>Actinomycetota</taxon>
        <taxon>Actinomycetes</taxon>
        <taxon>Mycobacteriales</taxon>
        <taxon>Nocardiaceae</taxon>
        <taxon>Nocardia</taxon>
    </lineage>
</organism>
<accession>A0A511MHT3</accession>
<protein>
    <submittedName>
        <fullName evidence="2">Uncharacterized protein</fullName>
    </submittedName>
</protein>
<evidence type="ECO:0000313" key="2">
    <source>
        <dbReference type="EMBL" id="GEM39658.1"/>
    </source>
</evidence>
<dbReference type="EMBL" id="BJXA01000027">
    <property type="protein sequence ID" value="GEM39658.1"/>
    <property type="molecule type" value="Genomic_DNA"/>
</dbReference>
<proteinExistence type="predicted"/>
<evidence type="ECO:0000256" key="1">
    <source>
        <dbReference type="SAM" id="MobiDB-lite"/>
    </source>
</evidence>
<keyword evidence="3" id="KW-1185">Reference proteome</keyword>
<sequence length="85" mass="8702">MHPAGLLDSPGADEVQCHRCHTAAGTMVGCMGVMGELFPGKKLTDEGSGDSDGQSHTPRLALDLDAGVIRISAPSTPSDEPVADD</sequence>
<reference evidence="2 3" key="1">
    <citation type="submission" date="2019-07" db="EMBL/GenBank/DDBJ databases">
        <title>Whole genome shotgun sequence of Nocardia ninae NBRC 108245.</title>
        <authorList>
            <person name="Hosoyama A."/>
            <person name="Uohara A."/>
            <person name="Ohji S."/>
            <person name="Ichikawa N."/>
        </authorList>
    </citation>
    <scope>NUCLEOTIDE SEQUENCE [LARGE SCALE GENOMIC DNA]</scope>
    <source>
        <strain evidence="2 3">NBRC 108245</strain>
    </source>
</reference>
<name>A0A511MHT3_9NOCA</name>
<feature type="region of interest" description="Disordered" evidence="1">
    <location>
        <begin position="39"/>
        <end position="60"/>
    </location>
</feature>
<gene>
    <name evidence="2" type="ORF">NN4_41770</name>
</gene>
<comment type="caution">
    <text evidence="2">The sequence shown here is derived from an EMBL/GenBank/DDBJ whole genome shotgun (WGS) entry which is preliminary data.</text>
</comment>